<accession>A0A6V8PS41</accession>
<evidence type="ECO:0000259" key="10">
    <source>
        <dbReference type="Pfam" id="PF01467"/>
    </source>
</evidence>
<evidence type="ECO:0000256" key="7">
    <source>
        <dbReference type="ARBA" id="ARBA00022993"/>
    </source>
</evidence>
<dbReference type="Gene3D" id="3.40.50.620">
    <property type="entry name" value="HUPs"/>
    <property type="match status" value="1"/>
</dbReference>
<dbReference type="Proteomes" id="UP000580051">
    <property type="component" value="Unassembled WGS sequence"/>
</dbReference>
<dbReference type="InterPro" id="IPR014729">
    <property type="entry name" value="Rossmann-like_a/b/a_fold"/>
</dbReference>
<evidence type="ECO:0000313" key="14">
    <source>
        <dbReference type="Proteomes" id="UP000580051"/>
    </source>
</evidence>
<evidence type="ECO:0000256" key="6">
    <source>
        <dbReference type="ARBA" id="ARBA00022842"/>
    </source>
</evidence>
<dbReference type="HAMAP" id="MF_00151">
    <property type="entry name" value="PPAT_bact"/>
    <property type="match status" value="1"/>
</dbReference>
<dbReference type="Pfam" id="PF01467">
    <property type="entry name" value="CTP_transf_like"/>
    <property type="match status" value="1"/>
</dbReference>
<dbReference type="GO" id="GO:0004595">
    <property type="term" value="F:pantetheine-phosphate adenylyltransferase activity"/>
    <property type="evidence" value="ECO:0007669"/>
    <property type="project" value="UniProtKB-UniRule"/>
</dbReference>
<dbReference type="NCBIfam" id="TIGR01510">
    <property type="entry name" value="coaD_prev_kdtB"/>
    <property type="match status" value="1"/>
</dbReference>
<dbReference type="AlphaFoldDB" id="A0A6V8PS41"/>
<dbReference type="GO" id="GO:0005524">
    <property type="term" value="F:ATP binding"/>
    <property type="evidence" value="ECO:0007669"/>
    <property type="project" value="UniProtKB-KW"/>
</dbReference>
<dbReference type="InterPro" id="IPR001980">
    <property type="entry name" value="PPAT"/>
</dbReference>
<dbReference type="Proteomes" id="UP000576480">
    <property type="component" value="Unassembled WGS sequence"/>
</dbReference>
<evidence type="ECO:0000256" key="4">
    <source>
        <dbReference type="ARBA" id="ARBA00022741"/>
    </source>
</evidence>
<feature type="domain" description="Cytidyltransferase-like" evidence="10">
    <location>
        <begin position="26"/>
        <end position="155"/>
    </location>
</feature>
<gene>
    <name evidence="11" type="ORF">HKBW3S06_00934</name>
    <name evidence="12" type="ORF">HKBW3S43_01240</name>
</gene>
<evidence type="ECO:0000313" key="12">
    <source>
        <dbReference type="EMBL" id="GFP35449.1"/>
    </source>
</evidence>
<dbReference type="GO" id="GO:0015937">
    <property type="term" value="P:coenzyme A biosynthetic process"/>
    <property type="evidence" value="ECO:0007669"/>
    <property type="project" value="UniProtKB-UniRule"/>
</dbReference>
<keyword evidence="3 12" id="KW-0548">Nucleotidyltransferase</keyword>
<keyword evidence="7" id="KW-0173">Coenzyme A biosynthesis</keyword>
<dbReference type="NCBIfam" id="TIGR00125">
    <property type="entry name" value="cyt_tran_rel"/>
    <property type="match status" value="1"/>
</dbReference>
<dbReference type="EMBL" id="BLSB01000106">
    <property type="protein sequence ID" value="GFP35449.1"/>
    <property type="molecule type" value="Genomic_DNA"/>
</dbReference>
<evidence type="ECO:0000256" key="9">
    <source>
        <dbReference type="NCBIfam" id="TIGR01510"/>
    </source>
</evidence>
<evidence type="ECO:0000256" key="2">
    <source>
        <dbReference type="ARBA" id="ARBA00022679"/>
    </source>
</evidence>
<protein>
    <recommendedName>
        <fullName evidence="9">Pantetheine-phosphate adenylyltransferase</fullName>
        <ecNumber evidence="9">2.7.7.3</ecNumber>
    </recommendedName>
</protein>
<evidence type="ECO:0000313" key="13">
    <source>
        <dbReference type="Proteomes" id="UP000576480"/>
    </source>
</evidence>
<dbReference type="UniPathway" id="UPA00241">
    <property type="reaction ID" value="UER00355"/>
</dbReference>
<dbReference type="EMBL" id="BLRV01000087">
    <property type="protein sequence ID" value="GFP21707.1"/>
    <property type="molecule type" value="Genomic_DNA"/>
</dbReference>
<sequence length="184" mass="20667">PMRRGAPRRMKIGLFSREFGVVTIAVCPGSFDPVTMGHKDIIVRAARMYERVIVAVAESPSRKAPLFSLEKRLKFLNSSLLGLDNVGVAGFDGLLVEFAKAKKASVIIKGLRAMTDFEYEFQMAQINHKLYPEIETVFLVARPRYSFLSSSTVKEVAVYGGCLDDLVPEEIRGDIIRCFREKEF</sequence>
<dbReference type="CDD" id="cd02163">
    <property type="entry name" value="PPAT"/>
    <property type="match status" value="1"/>
</dbReference>
<evidence type="ECO:0000256" key="8">
    <source>
        <dbReference type="ARBA" id="ARBA00029346"/>
    </source>
</evidence>
<keyword evidence="4" id="KW-0547">Nucleotide-binding</keyword>
<comment type="caution">
    <text evidence="12">The sequence shown here is derived from an EMBL/GenBank/DDBJ whole genome shotgun (WGS) entry which is preliminary data.</text>
</comment>
<evidence type="ECO:0000256" key="1">
    <source>
        <dbReference type="ARBA" id="ARBA00022490"/>
    </source>
</evidence>
<dbReference type="PANTHER" id="PTHR21342:SF1">
    <property type="entry name" value="PHOSPHOPANTETHEINE ADENYLYLTRANSFERASE"/>
    <property type="match status" value="1"/>
</dbReference>
<evidence type="ECO:0000313" key="11">
    <source>
        <dbReference type="EMBL" id="GFP21707.1"/>
    </source>
</evidence>
<reference evidence="13 14" key="1">
    <citation type="journal article" date="2020" name="Front. Microbiol.">
        <title>Single-cell genomics of novel Actinobacteria with the Wood-Ljungdahl pathway discovered in a serpentinizing system.</title>
        <authorList>
            <person name="Merino N."/>
            <person name="Kawai M."/>
            <person name="Boyd E.S."/>
            <person name="Colman D.R."/>
            <person name="McGlynn S.E."/>
            <person name="Nealson K.H."/>
            <person name="Kurokawa K."/>
            <person name="Hongoh Y."/>
        </authorList>
    </citation>
    <scope>NUCLEOTIDE SEQUENCE [LARGE SCALE GENOMIC DNA]</scope>
    <source>
        <strain evidence="11 14">S06</strain>
        <strain evidence="12 13">S43</strain>
    </source>
</reference>
<proteinExistence type="inferred from homology"/>
<dbReference type="EC" id="2.7.7.3" evidence="9"/>
<dbReference type="SUPFAM" id="SSF52374">
    <property type="entry name" value="Nucleotidylyl transferase"/>
    <property type="match status" value="1"/>
</dbReference>
<dbReference type="PANTHER" id="PTHR21342">
    <property type="entry name" value="PHOSPHOPANTETHEINE ADENYLYLTRANSFERASE"/>
    <property type="match status" value="1"/>
</dbReference>
<feature type="non-terminal residue" evidence="12">
    <location>
        <position position="1"/>
    </location>
</feature>
<comment type="catalytic activity">
    <reaction evidence="8">
        <text>(R)-4'-phosphopantetheine + ATP + H(+) = 3'-dephospho-CoA + diphosphate</text>
        <dbReference type="Rhea" id="RHEA:19801"/>
        <dbReference type="ChEBI" id="CHEBI:15378"/>
        <dbReference type="ChEBI" id="CHEBI:30616"/>
        <dbReference type="ChEBI" id="CHEBI:33019"/>
        <dbReference type="ChEBI" id="CHEBI:57328"/>
        <dbReference type="ChEBI" id="CHEBI:61723"/>
        <dbReference type="EC" id="2.7.7.3"/>
    </reaction>
</comment>
<keyword evidence="2 12" id="KW-0808">Transferase</keyword>
<name>A0A6V8PS41_9ACTN</name>
<keyword evidence="1" id="KW-0963">Cytoplasm</keyword>
<keyword evidence="6" id="KW-0460">Magnesium</keyword>
<dbReference type="PRINTS" id="PR01020">
    <property type="entry name" value="LPSBIOSNTHSS"/>
</dbReference>
<dbReference type="InterPro" id="IPR004821">
    <property type="entry name" value="Cyt_trans-like"/>
</dbReference>
<evidence type="ECO:0000256" key="5">
    <source>
        <dbReference type="ARBA" id="ARBA00022840"/>
    </source>
</evidence>
<organism evidence="12 13">
    <name type="scientific">Candidatus Hakubella thermalkaliphila</name>
    <dbReference type="NCBI Taxonomy" id="2754717"/>
    <lineage>
        <taxon>Bacteria</taxon>
        <taxon>Bacillati</taxon>
        <taxon>Actinomycetota</taxon>
        <taxon>Actinomycetota incertae sedis</taxon>
        <taxon>Candidatus Hakubellales</taxon>
        <taxon>Candidatus Hakubellaceae</taxon>
        <taxon>Candidatus Hakubella</taxon>
    </lineage>
</organism>
<evidence type="ECO:0000256" key="3">
    <source>
        <dbReference type="ARBA" id="ARBA00022695"/>
    </source>
</evidence>
<keyword evidence="5" id="KW-0067">ATP-binding</keyword>